<proteinExistence type="predicted"/>
<gene>
    <name evidence="1" type="ORF">SDC9_153040</name>
</gene>
<dbReference type="EMBL" id="VSSQ01051694">
    <property type="protein sequence ID" value="MPN05787.1"/>
    <property type="molecule type" value="Genomic_DNA"/>
</dbReference>
<reference evidence="1" key="1">
    <citation type="submission" date="2019-08" db="EMBL/GenBank/DDBJ databases">
        <authorList>
            <person name="Kucharzyk K."/>
            <person name="Murdoch R.W."/>
            <person name="Higgins S."/>
            <person name="Loffler F."/>
        </authorList>
    </citation>
    <scope>NUCLEOTIDE SEQUENCE</scope>
</reference>
<organism evidence="1">
    <name type="scientific">bioreactor metagenome</name>
    <dbReference type="NCBI Taxonomy" id="1076179"/>
    <lineage>
        <taxon>unclassified sequences</taxon>
        <taxon>metagenomes</taxon>
        <taxon>ecological metagenomes</taxon>
    </lineage>
</organism>
<dbReference type="AlphaFoldDB" id="A0A645EVB7"/>
<accession>A0A645EVB7</accession>
<comment type="caution">
    <text evidence="1">The sequence shown here is derived from an EMBL/GenBank/DDBJ whole genome shotgun (WGS) entry which is preliminary data.</text>
</comment>
<name>A0A645EVB7_9ZZZZ</name>
<sequence length="69" mass="7955">MEQKNLGLFDSGWLLPRQPVSLMYGADTAFDLWETRLQAKKRTLSGVRLVRRRSGLLQNTRKNGYSMVV</sequence>
<protein>
    <submittedName>
        <fullName evidence="1">Uncharacterized protein</fullName>
    </submittedName>
</protein>
<evidence type="ECO:0000313" key="1">
    <source>
        <dbReference type="EMBL" id="MPN05787.1"/>
    </source>
</evidence>